<dbReference type="GO" id="GO:0016491">
    <property type="term" value="F:oxidoreductase activity"/>
    <property type="evidence" value="ECO:0007669"/>
    <property type="project" value="UniProtKB-KW"/>
</dbReference>
<evidence type="ECO:0000259" key="2">
    <source>
        <dbReference type="Pfam" id="PF00248"/>
    </source>
</evidence>
<dbReference type="EMBL" id="LBTR01000028">
    <property type="protein sequence ID" value="KKQ44321.1"/>
    <property type="molecule type" value="Genomic_DNA"/>
</dbReference>
<dbReference type="PANTHER" id="PTHR43364">
    <property type="entry name" value="NADH-SPECIFIC METHYLGLYOXAL REDUCTASE-RELATED"/>
    <property type="match status" value="1"/>
</dbReference>
<dbReference type="Proteomes" id="UP000034603">
    <property type="component" value="Unassembled WGS sequence"/>
</dbReference>
<dbReference type="CDD" id="cd19086">
    <property type="entry name" value="AKR_AKR11C1"/>
    <property type="match status" value="1"/>
</dbReference>
<accession>A0A0G0KUT7</accession>
<proteinExistence type="predicted"/>
<organism evidence="3 4">
    <name type="scientific">Candidatus Woesebacteria bacterium GW2011_GWA1_37_8</name>
    <dbReference type="NCBI Taxonomy" id="1618546"/>
    <lineage>
        <taxon>Bacteria</taxon>
        <taxon>Candidatus Woeseibacteriota</taxon>
    </lineage>
</organism>
<sequence length="349" mass="40002">MKYRILGKTGLKVSEIGMGTWQLAGFPWGWDAPNEKESMRALYQFVELGGNFIDTAWVYGRADEPGEKSGKHCSEELIGEFVKEAKNHDKVIIASKIPPKNRKWPAWKGIPVSEVFPPNYIIEMTESSLKSLGIETLDLMQFHVWQEDFTDDDGWKDAITKLTKQGKVKHWGISINDYQPSNCLKTLDTGLISTIQFIFNIFHQKPEEKLLPYAAKNNIGLIARVPLDEGGLTGRITKDSKFDDDMRSVYFRKDRLEEFIPRIEKLNKLFGDEAKTLSELALRWLLSHKELSTTIPGTRKVKYVVENTSVSGGRKLSVSLMQELKKHAWERNFYVDREPLLKNSGYIEI</sequence>
<dbReference type="AlphaFoldDB" id="A0A0G0KUT7"/>
<dbReference type="InterPro" id="IPR023210">
    <property type="entry name" value="NADP_OxRdtase_dom"/>
</dbReference>
<dbReference type="PANTHER" id="PTHR43364:SF4">
    <property type="entry name" value="NAD(P)-LINKED OXIDOREDUCTASE SUPERFAMILY PROTEIN"/>
    <property type="match status" value="1"/>
</dbReference>
<dbReference type="InterPro" id="IPR036812">
    <property type="entry name" value="NAD(P)_OxRdtase_dom_sf"/>
</dbReference>
<dbReference type="InterPro" id="IPR050523">
    <property type="entry name" value="AKR_Detox_Biosynth"/>
</dbReference>
<feature type="domain" description="NADP-dependent oxidoreductase" evidence="2">
    <location>
        <begin position="15"/>
        <end position="327"/>
    </location>
</feature>
<comment type="caution">
    <text evidence="3">The sequence shown here is derived from an EMBL/GenBank/DDBJ whole genome shotgun (WGS) entry which is preliminary data.</text>
</comment>
<name>A0A0G0KUT7_9BACT</name>
<reference evidence="3 4" key="1">
    <citation type="journal article" date="2015" name="Nature">
        <title>rRNA introns, odd ribosomes, and small enigmatic genomes across a large radiation of phyla.</title>
        <authorList>
            <person name="Brown C.T."/>
            <person name="Hug L.A."/>
            <person name="Thomas B.C."/>
            <person name="Sharon I."/>
            <person name="Castelle C.J."/>
            <person name="Singh A."/>
            <person name="Wilkins M.J."/>
            <person name="Williams K.H."/>
            <person name="Banfield J.F."/>
        </authorList>
    </citation>
    <scope>NUCLEOTIDE SEQUENCE [LARGE SCALE GENOMIC DNA]</scope>
</reference>
<keyword evidence="1" id="KW-0560">Oxidoreductase</keyword>
<dbReference type="Gene3D" id="3.20.20.100">
    <property type="entry name" value="NADP-dependent oxidoreductase domain"/>
    <property type="match status" value="1"/>
</dbReference>
<evidence type="ECO:0000313" key="4">
    <source>
        <dbReference type="Proteomes" id="UP000034603"/>
    </source>
</evidence>
<protein>
    <submittedName>
        <fullName evidence="3">Aldo/keto reductase</fullName>
    </submittedName>
</protein>
<dbReference type="SUPFAM" id="SSF51430">
    <property type="entry name" value="NAD(P)-linked oxidoreductase"/>
    <property type="match status" value="1"/>
</dbReference>
<dbReference type="Pfam" id="PF00248">
    <property type="entry name" value="Aldo_ket_red"/>
    <property type="match status" value="1"/>
</dbReference>
<evidence type="ECO:0000256" key="1">
    <source>
        <dbReference type="ARBA" id="ARBA00023002"/>
    </source>
</evidence>
<evidence type="ECO:0000313" key="3">
    <source>
        <dbReference type="EMBL" id="KKQ44321.1"/>
    </source>
</evidence>
<gene>
    <name evidence="3" type="ORF">US62_C0028G0008</name>
</gene>